<dbReference type="PROSITE" id="PS50835">
    <property type="entry name" value="IG_LIKE"/>
    <property type="match status" value="1"/>
</dbReference>
<comment type="caution">
    <text evidence="4">The sequence shown here is derived from an EMBL/GenBank/DDBJ whole genome shotgun (WGS) entry which is preliminary data.</text>
</comment>
<evidence type="ECO:0000313" key="4">
    <source>
        <dbReference type="EMBL" id="KAG5275905.1"/>
    </source>
</evidence>
<gene>
    <name evidence="4" type="ORF">AALO_G00125810</name>
</gene>
<sequence>MDHIYYRVTSFLLIAAGQMKYSGQMKYPVMEVNLSPVIVTDIPMSNITLNCSVSTQNNTNFKIKVNWTFNFNNTHHNSLPTSGNNIRIHLEKEKYWSTLTVTDAQVNNSGWYFCKAIVDIPKLETVWSSGSRVFVGGNTTLPSTMMVSTPTSILSPPLSGVRVWMWVGAGAGGAVVIVLILFWILWRRKRYRETENPVYENTQPKLQSVGPKQPSPRPCVQTDQSKRILTASTTPMPARACEKTLIYQNMHPTTRSGAQKVVAQTKLKTTAYENVRATKPARKHPNKVRSRV</sequence>
<feature type="region of interest" description="Disordered" evidence="1">
    <location>
        <begin position="202"/>
        <end position="222"/>
    </location>
</feature>
<dbReference type="AlphaFoldDB" id="A0AAV6GM60"/>
<dbReference type="Gene3D" id="2.60.40.10">
    <property type="entry name" value="Immunoglobulins"/>
    <property type="match status" value="1"/>
</dbReference>
<evidence type="ECO:0000313" key="5">
    <source>
        <dbReference type="Proteomes" id="UP000823561"/>
    </source>
</evidence>
<keyword evidence="5" id="KW-1185">Reference proteome</keyword>
<dbReference type="SMART" id="SM00409">
    <property type="entry name" value="IG"/>
    <property type="match status" value="1"/>
</dbReference>
<name>A0AAV6GM60_9TELE</name>
<protein>
    <recommendedName>
        <fullName evidence="3">Ig-like domain-containing protein</fullName>
    </recommendedName>
</protein>
<proteinExistence type="predicted"/>
<evidence type="ECO:0000256" key="1">
    <source>
        <dbReference type="SAM" id="MobiDB-lite"/>
    </source>
</evidence>
<dbReference type="InterPro" id="IPR013783">
    <property type="entry name" value="Ig-like_fold"/>
</dbReference>
<keyword evidence="2" id="KW-0472">Membrane</keyword>
<feature type="transmembrane region" description="Helical" evidence="2">
    <location>
        <begin position="163"/>
        <end position="186"/>
    </location>
</feature>
<evidence type="ECO:0000259" key="3">
    <source>
        <dbReference type="PROSITE" id="PS50835"/>
    </source>
</evidence>
<dbReference type="InterPro" id="IPR007110">
    <property type="entry name" value="Ig-like_dom"/>
</dbReference>
<feature type="domain" description="Ig-like" evidence="3">
    <location>
        <begin position="28"/>
        <end position="116"/>
    </location>
</feature>
<keyword evidence="2" id="KW-1133">Transmembrane helix</keyword>
<reference evidence="4" key="1">
    <citation type="submission" date="2020-10" db="EMBL/GenBank/DDBJ databases">
        <title>Chromosome-scale genome assembly of the Allis shad, Alosa alosa.</title>
        <authorList>
            <person name="Margot Z."/>
            <person name="Christophe K."/>
            <person name="Cabau C."/>
            <person name="Louis A."/>
            <person name="Berthelot C."/>
            <person name="Parey E."/>
            <person name="Roest Crollius H."/>
            <person name="Montfort J."/>
            <person name="Robinson-Rechavi M."/>
            <person name="Bucao C."/>
            <person name="Bouchez O."/>
            <person name="Gislard M."/>
            <person name="Lluch J."/>
            <person name="Milhes M."/>
            <person name="Lampietro C."/>
            <person name="Lopez Roques C."/>
            <person name="Donnadieu C."/>
            <person name="Braasch I."/>
            <person name="Desvignes T."/>
            <person name="Postlethwait J."/>
            <person name="Bobe J."/>
            <person name="Guiguen Y."/>
        </authorList>
    </citation>
    <scope>NUCLEOTIDE SEQUENCE</scope>
    <source>
        <strain evidence="4">M-15738</strain>
        <tissue evidence="4">Blood</tissue>
    </source>
</reference>
<accession>A0AAV6GM60</accession>
<dbReference type="Proteomes" id="UP000823561">
    <property type="component" value="Chromosome 9"/>
</dbReference>
<dbReference type="InterPro" id="IPR003599">
    <property type="entry name" value="Ig_sub"/>
</dbReference>
<dbReference type="InterPro" id="IPR036179">
    <property type="entry name" value="Ig-like_dom_sf"/>
</dbReference>
<dbReference type="SUPFAM" id="SSF48726">
    <property type="entry name" value="Immunoglobulin"/>
    <property type="match status" value="1"/>
</dbReference>
<organism evidence="4 5">
    <name type="scientific">Alosa alosa</name>
    <name type="common">allis shad</name>
    <dbReference type="NCBI Taxonomy" id="278164"/>
    <lineage>
        <taxon>Eukaryota</taxon>
        <taxon>Metazoa</taxon>
        <taxon>Chordata</taxon>
        <taxon>Craniata</taxon>
        <taxon>Vertebrata</taxon>
        <taxon>Euteleostomi</taxon>
        <taxon>Actinopterygii</taxon>
        <taxon>Neopterygii</taxon>
        <taxon>Teleostei</taxon>
        <taxon>Clupei</taxon>
        <taxon>Clupeiformes</taxon>
        <taxon>Clupeoidei</taxon>
        <taxon>Clupeidae</taxon>
        <taxon>Alosa</taxon>
    </lineage>
</organism>
<dbReference type="EMBL" id="JADWDJ010000009">
    <property type="protein sequence ID" value="KAG5275905.1"/>
    <property type="molecule type" value="Genomic_DNA"/>
</dbReference>
<keyword evidence="2" id="KW-0812">Transmembrane</keyword>
<evidence type="ECO:0000256" key="2">
    <source>
        <dbReference type="SAM" id="Phobius"/>
    </source>
</evidence>